<dbReference type="AlphaFoldDB" id="A0A7K0KE25"/>
<evidence type="ECO:0000256" key="2">
    <source>
        <dbReference type="ARBA" id="ARBA00022737"/>
    </source>
</evidence>
<dbReference type="CDD" id="cd05014">
    <property type="entry name" value="SIS_Kpsf"/>
    <property type="match status" value="1"/>
</dbReference>
<gene>
    <name evidence="9" type="ORF">FYJ73_05790</name>
</gene>
<keyword evidence="3 6" id="KW-0129">CBS domain</keyword>
<dbReference type="Proteomes" id="UP000438914">
    <property type="component" value="Unassembled WGS sequence"/>
</dbReference>
<sequence length="337" mass="37283">MKKEIKTEKGKTTLEERLHHARVYAERCLREEAQAVLDLIPQLDENFEKAVDMMYHCHGKIIVTGVGKSGNIGAKIAATLSSTGTPAFFINPLDAYHGDLGVMTPEDIVLAISNSGQTDELLRFVPILLHMHVPIIGMSRNPESLLAKYSAIHIKVFVDHEACPLNLAPTSSTTAALAMGDALAIALMQVRDFRPRDFAQFHPGGELGKRLLTKAEDVMRTEELPVIPENMNLGKAIIDVSKGKLGMGVSLDSDNRVIGLITDGDIRRAMEKWQARFFDHTVSEIMTRTPKIVSPSTKVTEIQRVMHQYKIHSVLVCDKEKHLLGIVDSYAASLLNQ</sequence>
<keyword evidence="9" id="KW-0413">Isomerase</keyword>
<evidence type="ECO:0000259" key="7">
    <source>
        <dbReference type="PROSITE" id="PS51371"/>
    </source>
</evidence>
<evidence type="ECO:0000256" key="5">
    <source>
        <dbReference type="PIRSR" id="PIRSR004692-3"/>
    </source>
</evidence>
<feature type="site" description="Catalytically relevant" evidence="5">
    <location>
        <position position="161"/>
    </location>
</feature>
<dbReference type="InterPro" id="IPR004800">
    <property type="entry name" value="KdsD/KpsF-type"/>
</dbReference>
<dbReference type="GO" id="GO:1901135">
    <property type="term" value="P:carbohydrate derivative metabolic process"/>
    <property type="evidence" value="ECO:0007669"/>
    <property type="project" value="InterPro"/>
</dbReference>
<dbReference type="Pfam" id="PF00571">
    <property type="entry name" value="CBS"/>
    <property type="match status" value="2"/>
</dbReference>
<organism evidence="9 10">
    <name type="scientific">Hallella mizrahii</name>
    <dbReference type="NCBI Taxonomy" id="2606637"/>
    <lineage>
        <taxon>Bacteria</taxon>
        <taxon>Pseudomonadati</taxon>
        <taxon>Bacteroidota</taxon>
        <taxon>Bacteroidia</taxon>
        <taxon>Bacteroidales</taxon>
        <taxon>Prevotellaceae</taxon>
        <taxon>Hallella</taxon>
    </lineage>
</organism>
<dbReference type="PIRSF" id="PIRSF004692">
    <property type="entry name" value="KdsD_KpsF"/>
    <property type="match status" value="1"/>
</dbReference>
<dbReference type="FunFam" id="3.40.50.10490:FF:000011">
    <property type="entry name" value="Arabinose 5-phosphate isomerase"/>
    <property type="match status" value="1"/>
</dbReference>
<comment type="caution">
    <text evidence="9">The sequence shown here is derived from an EMBL/GenBank/DDBJ whole genome shotgun (WGS) entry which is preliminary data.</text>
</comment>
<evidence type="ECO:0000259" key="8">
    <source>
        <dbReference type="PROSITE" id="PS51464"/>
    </source>
</evidence>
<accession>A0A7K0KE25</accession>
<feature type="site" description="Catalytically relevant" evidence="5">
    <location>
        <position position="120"/>
    </location>
</feature>
<protein>
    <submittedName>
        <fullName evidence="9">KpsF/GutQ family sugar-phosphate isomerase</fullName>
    </submittedName>
</protein>
<evidence type="ECO:0000313" key="9">
    <source>
        <dbReference type="EMBL" id="MST84181.1"/>
    </source>
</evidence>
<dbReference type="InterPro" id="IPR046342">
    <property type="entry name" value="CBS_dom_sf"/>
</dbReference>
<evidence type="ECO:0000256" key="1">
    <source>
        <dbReference type="ARBA" id="ARBA00008165"/>
    </source>
</evidence>
<dbReference type="PROSITE" id="PS51464">
    <property type="entry name" value="SIS"/>
    <property type="match status" value="1"/>
</dbReference>
<dbReference type="EMBL" id="VUNG01000010">
    <property type="protein sequence ID" value="MST84181.1"/>
    <property type="molecule type" value="Genomic_DNA"/>
</dbReference>
<evidence type="ECO:0000313" key="10">
    <source>
        <dbReference type="Proteomes" id="UP000438914"/>
    </source>
</evidence>
<dbReference type="PANTHER" id="PTHR42745">
    <property type="match status" value="1"/>
</dbReference>
<dbReference type="Gene3D" id="3.10.580.10">
    <property type="entry name" value="CBS-domain"/>
    <property type="match status" value="1"/>
</dbReference>
<dbReference type="SMART" id="SM00116">
    <property type="entry name" value="CBS"/>
    <property type="match status" value="2"/>
</dbReference>
<evidence type="ECO:0000256" key="6">
    <source>
        <dbReference type="PROSITE-ProRule" id="PRU00703"/>
    </source>
</evidence>
<dbReference type="InterPro" id="IPR001347">
    <property type="entry name" value="SIS_dom"/>
</dbReference>
<dbReference type="PANTHER" id="PTHR42745:SF1">
    <property type="entry name" value="ARABINOSE 5-PHOSPHATE ISOMERASE KDSD"/>
    <property type="match status" value="1"/>
</dbReference>
<dbReference type="NCBIfam" id="TIGR00393">
    <property type="entry name" value="kpsF"/>
    <property type="match status" value="1"/>
</dbReference>
<dbReference type="InterPro" id="IPR046348">
    <property type="entry name" value="SIS_dom_sf"/>
</dbReference>
<keyword evidence="2" id="KW-0677">Repeat</keyword>
<comment type="similarity">
    <text evidence="1 4">Belongs to the SIS family. GutQ/KpsF subfamily.</text>
</comment>
<feature type="domain" description="SIS" evidence="8">
    <location>
        <begin position="50"/>
        <end position="193"/>
    </location>
</feature>
<dbReference type="GO" id="GO:0097367">
    <property type="term" value="F:carbohydrate derivative binding"/>
    <property type="evidence" value="ECO:0007669"/>
    <property type="project" value="InterPro"/>
</dbReference>
<dbReference type="InterPro" id="IPR050986">
    <property type="entry name" value="GutQ/KpsF_isomerases"/>
</dbReference>
<dbReference type="Pfam" id="PF01380">
    <property type="entry name" value="SIS"/>
    <property type="match status" value="1"/>
</dbReference>
<keyword evidence="10" id="KW-1185">Reference proteome</keyword>
<feature type="domain" description="CBS" evidence="7">
    <location>
        <begin position="286"/>
        <end position="337"/>
    </location>
</feature>
<proteinExistence type="inferred from homology"/>
<feature type="domain" description="CBS" evidence="7">
    <location>
        <begin position="219"/>
        <end position="276"/>
    </location>
</feature>
<dbReference type="GO" id="GO:0019146">
    <property type="term" value="F:arabinose-5-phosphate isomerase activity"/>
    <property type="evidence" value="ECO:0007669"/>
    <property type="project" value="UniProtKB-ARBA"/>
</dbReference>
<dbReference type="InterPro" id="IPR035474">
    <property type="entry name" value="SIS_Kpsf"/>
</dbReference>
<reference evidence="9 10" key="1">
    <citation type="submission" date="2019-08" db="EMBL/GenBank/DDBJ databases">
        <title>In-depth cultivation of the pig gut microbiome towards novel bacterial diversity and tailored functional studies.</title>
        <authorList>
            <person name="Wylensek D."/>
            <person name="Hitch T.C.A."/>
            <person name="Clavel T."/>
        </authorList>
    </citation>
    <scope>NUCLEOTIDE SEQUENCE [LARGE SCALE GENOMIC DNA]</scope>
    <source>
        <strain evidence="9 10">LKV-178-WT-2A</strain>
    </source>
</reference>
<dbReference type="Gene3D" id="3.40.50.10490">
    <property type="entry name" value="Glucose-6-phosphate isomerase like protein, domain 1"/>
    <property type="match status" value="1"/>
</dbReference>
<dbReference type="CDD" id="cd04604">
    <property type="entry name" value="CBS_pair_SIS_assoc"/>
    <property type="match status" value="1"/>
</dbReference>
<dbReference type="PROSITE" id="PS51371">
    <property type="entry name" value="CBS"/>
    <property type="match status" value="2"/>
</dbReference>
<name>A0A7K0KE25_9BACT</name>
<feature type="site" description="Catalytically relevant" evidence="5">
    <location>
        <position position="68"/>
    </location>
</feature>
<dbReference type="GO" id="GO:0005975">
    <property type="term" value="P:carbohydrate metabolic process"/>
    <property type="evidence" value="ECO:0007669"/>
    <property type="project" value="InterPro"/>
</dbReference>
<evidence type="ECO:0000256" key="4">
    <source>
        <dbReference type="PIRNR" id="PIRNR004692"/>
    </source>
</evidence>
<dbReference type="RefSeq" id="WP_154533763.1">
    <property type="nucleotide sequence ID" value="NZ_VUNG01000010.1"/>
</dbReference>
<feature type="site" description="Catalytically relevant" evidence="5">
    <location>
        <position position="202"/>
    </location>
</feature>
<dbReference type="SUPFAM" id="SSF53697">
    <property type="entry name" value="SIS domain"/>
    <property type="match status" value="1"/>
</dbReference>
<dbReference type="InterPro" id="IPR000644">
    <property type="entry name" value="CBS_dom"/>
</dbReference>
<evidence type="ECO:0000256" key="3">
    <source>
        <dbReference type="ARBA" id="ARBA00023122"/>
    </source>
</evidence>